<dbReference type="SMART" id="SM00219">
    <property type="entry name" value="TyrKc"/>
    <property type="match status" value="1"/>
</dbReference>
<evidence type="ECO:0000256" key="1">
    <source>
        <dbReference type="ARBA" id="ARBA00003747"/>
    </source>
</evidence>
<comment type="catalytic activity">
    <reaction evidence="9">
        <text>L-seryl-[protein] + ATP = O-phospho-L-seryl-[protein] + ADP + H(+)</text>
        <dbReference type="Rhea" id="RHEA:17989"/>
        <dbReference type="Rhea" id="RHEA-COMP:9863"/>
        <dbReference type="Rhea" id="RHEA-COMP:11604"/>
        <dbReference type="ChEBI" id="CHEBI:15378"/>
        <dbReference type="ChEBI" id="CHEBI:29999"/>
        <dbReference type="ChEBI" id="CHEBI:30616"/>
        <dbReference type="ChEBI" id="CHEBI:83421"/>
        <dbReference type="ChEBI" id="CHEBI:456216"/>
        <dbReference type="EC" id="2.7.11.1"/>
    </reaction>
</comment>
<dbReference type="PROSITE" id="PS50011">
    <property type="entry name" value="PROTEIN_KINASE_DOM"/>
    <property type="match status" value="1"/>
</dbReference>
<dbReference type="GO" id="GO:0004713">
    <property type="term" value="F:protein tyrosine kinase activity"/>
    <property type="evidence" value="ECO:0007669"/>
    <property type="project" value="InterPro"/>
</dbReference>
<dbReference type="SUPFAM" id="SSF56112">
    <property type="entry name" value="Protein kinase-like (PK-like)"/>
    <property type="match status" value="1"/>
</dbReference>
<organism evidence="11 12">
    <name type="scientific">Trichoglossum hirsutum</name>
    <dbReference type="NCBI Taxonomy" id="265104"/>
    <lineage>
        <taxon>Eukaryota</taxon>
        <taxon>Fungi</taxon>
        <taxon>Dikarya</taxon>
        <taxon>Ascomycota</taxon>
        <taxon>Pezizomycotina</taxon>
        <taxon>Geoglossomycetes</taxon>
        <taxon>Geoglossales</taxon>
        <taxon>Geoglossaceae</taxon>
        <taxon>Trichoglossum</taxon>
    </lineage>
</organism>
<sequence length="295" mass="34114">MPFSQRSTMDQLSYWNEFERVKEISRGQGICNNGIYLIRRRRDDARFVLKSVGISEIAEAEKEALSYLRSHDSIVKLIDAFVAPTRPQTMAFIMEYCDYGSLHSLINRINRHNYRLPEHFIWHAFCSLSCGLAYMHYGITDYRSSRPAHWRRIVHRDIRPANILLKSDRHHRYPRVLIADFGLAHMSGLTYHPQFNGERERFSGRGDVWMLGCAMVDLILGTSGMTPIPPELGQDCRDCWAPSGEISSGLNLALEACLTIDNKKRVSSKDLMLGLVEMRQGERPKRERLPEWIWG</sequence>
<evidence type="ECO:0000256" key="5">
    <source>
        <dbReference type="ARBA" id="ARBA00019973"/>
    </source>
</evidence>
<dbReference type="GO" id="GO:0005524">
    <property type="term" value="F:ATP binding"/>
    <property type="evidence" value="ECO:0007669"/>
    <property type="project" value="InterPro"/>
</dbReference>
<evidence type="ECO:0000313" key="12">
    <source>
        <dbReference type="Proteomes" id="UP000750711"/>
    </source>
</evidence>
<evidence type="ECO:0000256" key="8">
    <source>
        <dbReference type="ARBA" id="ARBA00047899"/>
    </source>
</evidence>
<dbReference type="InterPro" id="IPR011009">
    <property type="entry name" value="Kinase-like_dom_sf"/>
</dbReference>
<reference evidence="11" key="1">
    <citation type="submission" date="2021-03" db="EMBL/GenBank/DDBJ databases">
        <title>Comparative genomics and phylogenomic investigation of the class Geoglossomycetes provide insights into ecological specialization and systematics.</title>
        <authorList>
            <person name="Melie T."/>
            <person name="Pirro S."/>
            <person name="Miller A.N."/>
            <person name="Quandt A."/>
        </authorList>
    </citation>
    <scope>NUCLEOTIDE SEQUENCE</scope>
    <source>
        <strain evidence="11">CAQ_001_2017</strain>
    </source>
</reference>
<dbReference type="InterPro" id="IPR008266">
    <property type="entry name" value="Tyr_kinase_AS"/>
</dbReference>
<proteinExistence type="predicted"/>
<comment type="function">
    <text evidence="1">Component of the EKC/KEOPS complex that is required for the formation of a threonylcarbamoyl group on adenosine at position 37 (t(6)A37) in tRNAs that read codons beginning with adenine. The complex is probably involved in the transfer of the threonylcarbamoyl moiety of threonylcarbamoyl-AMP (TC-AMP) to the N6 group of A37. BUD32 has ATPase activity in the context of the EKC/KEOPS complex and likely plays a supporting role to the catalytic subunit KAE1. The EKC/KEOPS complex also promotes both telomere uncapping and telomere elongation. The complex is required for efficient recruitment of transcriptional coactivators.</text>
</comment>
<dbReference type="InterPro" id="IPR020635">
    <property type="entry name" value="Tyr_kinase_cat_dom"/>
</dbReference>
<comment type="catalytic activity">
    <reaction evidence="8">
        <text>L-threonyl-[protein] + ATP = O-phospho-L-threonyl-[protein] + ADP + H(+)</text>
        <dbReference type="Rhea" id="RHEA:46608"/>
        <dbReference type="Rhea" id="RHEA-COMP:11060"/>
        <dbReference type="Rhea" id="RHEA-COMP:11605"/>
        <dbReference type="ChEBI" id="CHEBI:15378"/>
        <dbReference type="ChEBI" id="CHEBI:30013"/>
        <dbReference type="ChEBI" id="CHEBI:30616"/>
        <dbReference type="ChEBI" id="CHEBI:61977"/>
        <dbReference type="ChEBI" id="CHEBI:456216"/>
        <dbReference type="EC" id="2.7.11.1"/>
    </reaction>
</comment>
<dbReference type="Proteomes" id="UP000750711">
    <property type="component" value="Unassembled WGS sequence"/>
</dbReference>
<evidence type="ECO:0000259" key="10">
    <source>
        <dbReference type="PROSITE" id="PS50011"/>
    </source>
</evidence>
<dbReference type="Gene3D" id="1.10.510.10">
    <property type="entry name" value="Transferase(Phosphotransferase) domain 1"/>
    <property type="match status" value="1"/>
</dbReference>
<dbReference type="AlphaFoldDB" id="A0A9P8LEX0"/>
<keyword evidence="12" id="KW-1185">Reference proteome</keyword>
<name>A0A9P8LEX0_9PEZI</name>
<feature type="domain" description="Protein kinase" evidence="10">
    <location>
        <begin position="1"/>
        <end position="278"/>
    </location>
</feature>
<dbReference type="EMBL" id="JAGHQM010000258">
    <property type="protein sequence ID" value="KAH0563068.1"/>
    <property type="molecule type" value="Genomic_DNA"/>
</dbReference>
<comment type="caution">
    <text evidence="11">The sequence shown here is derived from an EMBL/GenBank/DDBJ whole genome shotgun (WGS) entry which is preliminary data.</text>
</comment>
<dbReference type="PROSITE" id="PS00109">
    <property type="entry name" value="PROTEIN_KINASE_TYR"/>
    <property type="match status" value="1"/>
</dbReference>
<dbReference type="GO" id="GO:0005737">
    <property type="term" value="C:cytoplasm"/>
    <property type="evidence" value="ECO:0007669"/>
    <property type="project" value="TreeGrafter"/>
</dbReference>
<evidence type="ECO:0000256" key="6">
    <source>
        <dbReference type="ARBA" id="ARBA00030980"/>
    </source>
</evidence>
<dbReference type="GO" id="GO:0004674">
    <property type="term" value="F:protein serine/threonine kinase activity"/>
    <property type="evidence" value="ECO:0007669"/>
    <property type="project" value="UniProtKB-EC"/>
</dbReference>
<dbReference type="Pfam" id="PF00069">
    <property type="entry name" value="Pkinase"/>
    <property type="match status" value="1"/>
</dbReference>
<accession>A0A9P8LEX0</accession>
<gene>
    <name evidence="11" type="ORF">GP486_002362</name>
</gene>
<evidence type="ECO:0000313" key="11">
    <source>
        <dbReference type="EMBL" id="KAH0563068.1"/>
    </source>
</evidence>
<evidence type="ECO:0000256" key="2">
    <source>
        <dbReference type="ARBA" id="ARBA00011534"/>
    </source>
</evidence>
<evidence type="ECO:0000256" key="9">
    <source>
        <dbReference type="ARBA" id="ARBA00048679"/>
    </source>
</evidence>
<comment type="subunit">
    <text evidence="2">Component of the EKC/KEOPS complex composed of at least BUD32, CGI121, GON7, KAE1 and PCC1; the whole complex dimerizes.</text>
</comment>
<dbReference type="InterPro" id="IPR053235">
    <property type="entry name" value="Ser_Thr_kinase"/>
</dbReference>
<protein>
    <recommendedName>
        <fullName evidence="5">EKC/KEOPS complex subunit BUD32</fullName>
        <ecNumber evidence="3">2.7.11.1</ecNumber>
    </recommendedName>
    <alternativeName>
        <fullName evidence="6 7">Atypical Serine/threonine protein kinase BUD32</fullName>
    </alternativeName>
    <alternativeName>
        <fullName evidence="4">EKC/KEOPS complex subunit bud32</fullName>
    </alternativeName>
</protein>
<evidence type="ECO:0000256" key="3">
    <source>
        <dbReference type="ARBA" id="ARBA00012513"/>
    </source>
</evidence>
<evidence type="ECO:0000256" key="7">
    <source>
        <dbReference type="ARBA" id="ARBA00033194"/>
    </source>
</evidence>
<dbReference type="EC" id="2.7.11.1" evidence="3"/>
<evidence type="ECO:0000256" key="4">
    <source>
        <dbReference type="ARBA" id="ARBA00013948"/>
    </source>
</evidence>
<dbReference type="PANTHER" id="PTHR24361">
    <property type="entry name" value="MITOGEN-ACTIVATED KINASE KINASE KINASE"/>
    <property type="match status" value="1"/>
</dbReference>
<dbReference type="InterPro" id="IPR000719">
    <property type="entry name" value="Prot_kinase_dom"/>
</dbReference>